<dbReference type="AlphaFoldDB" id="A0A8K0DWC1"/>
<name>A0A8K0DWC1_9ROSA</name>
<dbReference type="EMBL" id="VOIH02000009">
    <property type="protein sequence ID" value="KAF3438752.1"/>
    <property type="molecule type" value="Genomic_DNA"/>
</dbReference>
<dbReference type="Proteomes" id="UP000796880">
    <property type="component" value="Unassembled WGS sequence"/>
</dbReference>
<proteinExistence type="predicted"/>
<dbReference type="OrthoDB" id="3599020at2759"/>
<evidence type="ECO:0000313" key="1">
    <source>
        <dbReference type="EMBL" id="KAF3438752.1"/>
    </source>
</evidence>
<gene>
    <name evidence="1" type="ORF">FNV43_RR21516</name>
</gene>
<evidence type="ECO:0000313" key="2">
    <source>
        <dbReference type="Proteomes" id="UP000796880"/>
    </source>
</evidence>
<comment type="caution">
    <text evidence="1">The sequence shown here is derived from an EMBL/GenBank/DDBJ whole genome shotgun (WGS) entry which is preliminary data.</text>
</comment>
<keyword evidence="2" id="KW-1185">Reference proteome</keyword>
<protein>
    <submittedName>
        <fullName evidence="1">Uncharacterized protein</fullName>
    </submittedName>
</protein>
<sequence>MPVMRLSLNGSAGWLLGFASDRAGPRVGIGDSERESSWEGTKTPASEMRSAIVFSFRTPLGNLEPRFASNRLAPLPSRALLRDLVSLERLGFLCCIPNVMELVANGVPFLWLARAREDAKVAHGPSAIENYFWPTMVVTGDGELGFDSEREPEKRLPHPRKAAAQEITQSRHGRISVLFAFWIGVMINRTGHSDFIVENESGAQDDRYRPSLNYKRCRTVDRRMLLIGLTAPYEKSKSWVPGSMVARLKLKGIDGRAPLEWSLALNLTQHGKLTSPHIVRIDRPRALLDSMGGGAWPLLVGGAICPLIPLI</sequence>
<organism evidence="1 2">
    <name type="scientific">Rhamnella rubrinervis</name>
    <dbReference type="NCBI Taxonomy" id="2594499"/>
    <lineage>
        <taxon>Eukaryota</taxon>
        <taxon>Viridiplantae</taxon>
        <taxon>Streptophyta</taxon>
        <taxon>Embryophyta</taxon>
        <taxon>Tracheophyta</taxon>
        <taxon>Spermatophyta</taxon>
        <taxon>Magnoliopsida</taxon>
        <taxon>eudicotyledons</taxon>
        <taxon>Gunneridae</taxon>
        <taxon>Pentapetalae</taxon>
        <taxon>rosids</taxon>
        <taxon>fabids</taxon>
        <taxon>Rosales</taxon>
        <taxon>Rhamnaceae</taxon>
        <taxon>rhamnoid group</taxon>
        <taxon>Rhamneae</taxon>
        <taxon>Rhamnella</taxon>
    </lineage>
</organism>
<reference evidence="1" key="1">
    <citation type="submission" date="2020-03" db="EMBL/GenBank/DDBJ databases">
        <title>A high-quality chromosome-level genome assembly of a woody plant with both climbing and erect habits, Rhamnella rubrinervis.</title>
        <authorList>
            <person name="Lu Z."/>
            <person name="Yang Y."/>
            <person name="Zhu X."/>
            <person name="Sun Y."/>
        </authorList>
    </citation>
    <scope>NUCLEOTIDE SEQUENCE</scope>
    <source>
        <strain evidence="1">BYM</strain>
        <tissue evidence="1">Leaf</tissue>
    </source>
</reference>
<accession>A0A8K0DWC1</accession>